<proteinExistence type="inferred from homology"/>
<dbReference type="PANTHER" id="PTHR46676:SF1">
    <property type="entry name" value="PROTEIN AMBP"/>
    <property type="match status" value="1"/>
</dbReference>
<keyword evidence="5" id="KW-0722">Serine protease inhibitor</keyword>
<protein>
    <recommendedName>
        <fullName evidence="9">Lipocalin/cytosolic fatty-acid binding domain-containing protein</fullName>
    </recommendedName>
</protein>
<dbReference type="InterPro" id="IPR012674">
    <property type="entry name" value="Calycin"/>
</dbReference>
<dbReference type="PROSITE" id="PS00213">
    <property type="entry name" value="LIPOCALIN"/>
    <property type="match status" value="1"/>
</dbReference>
<reference evidence="10" key="1">
    <citation type="submission" date="2023-09" db="UniProtKB">
        <authorList>
            <consortium name="Ensembl"/>
        </authorList>
    </citation>
    <scope>IDENTIFICATION</scope>
</reference>
<evidence type="ECO:0000259" key="9">
    <source>
        <dbReference type="Pfam" id="PF00061"/>
    </source>
</evidence>
<evidence type="ECO:0000313" key="10">
    <source>
        <dbReference type="Ensembl" id="ENSPNYP00000016877.1"/>
    </source>
</evidence>
<dbReference type="GO" id="GO:0004867">
    <property type="term" value="F:serine-type endopeptidase inhibitor activity"/>
    <property type="evidence" value="ECO:0007669"/>
    <property type="project" value="UniProtKB-KW"/>
</dbReference>
<dbReference type="Gene3D" id="2.40.128.20">
    <property type="match status" value="1"/>
</dbReference>
<keyword evidence="3" id="KW-0646">Protease inhibitor</keyword>
<dbReference type="GeneTree" id="ENSGT01120000271921"/>
<evidence type="ECO:0000256" key="7">
    <source>
        <dbReference type="RuleBase" id="RU003695"/>
    </source>
</evidence>
<accession>A0A3B4G1W5</accession>
<sequence length="230" mass="25817">MQGAVRPVSVLVMGWALVTFQVSPVEPKNLTLTQENFDLEQFMGKWYEVAVVSTCPHYMQRKRRNPVIVALELKHVASEENFTMTATAFRNSLCTETSTDYSLTDTPGRFFYHTARLGADVDAFVVHTTYDKYAVMLLLSTEKPSGNKTTIAKLYSRTVEAGPAVLDHFKTVVREHGMRDDAVIMNQDKGECVPGEKMTETPTQVIVPKGLNRNAVPRTTHPQEEFTVTI</sequence>
<dbReference type="Pfam" id="PF00061">
    <property type="entry name" value="Lipocalin"/>
    <property type="match status" value="1"/>
</dbReference>
<evidence type="ECO:0000256" key="6">
    <source>
        <dbReference type="ARBA" id="ARBA00023157"/>
    </source>
</evidence>
<organism evidence="10">
    <name type="scientific">Pundamilia nyererei</name>
    <dbReference type="NCBI Taxonomy" id="303518"/>
    <lineage>
        <taxon>Eukaryota</taxon>
        <taxon>Metazoa</taxon>
        <taxon>Chordata</taxon>
        <taxon>Craniata</taxon>
        <taxon>Vertebrata</taxon>
        <taxon>Euteleostomi</taxon>
        <taxon>Actinopterygii</taxon>
        <taxon>Neopterygii</taxon>
        <taxon>Teleostei</taxon>
        <taxon>Neoteleostei</taxon>
        <taxon>Acanthomorphata</taxon>
        <taxon>Ovalentaria</taxon>
        <taxon>Cichlomorphae</taxon>
        <taxon>Cichliformes</taxon>
        <taxon>Cichlidae</taxon>
        <taxon>African cichlids</taxon>
        <taxon>Pseudocrenilabrinae</taxon>
        <taxon>Haplochromini</taxon>
        <taxon>Pundamilia</taxon>
    </lineage>
</organism>
<dbReference type="AlphaFoldDB" id="A0A3B4G1W5"/>
<dbReference type="InterPro" id="IPR002968">
    <property type="entry name" value="A1-microglobln"/>
</dbReference>
<dbReference type="PRINTS" id="PR01215">
    <property type="entry name" value="A1MCGLOBULIN"/>
</dbReference>
<comment type="subcellular location">
    <subcellularLocation>
        <location evidence="1">Secreted</location>
    </subcellularLocation>
</comment>
<dbReference type="InterPro" id="IPR000566">
    <property type="entry name" value="Lipocln_cytosolic_FA-bd_dom"/>
</dbReference>
<dbReference type="GO" id="GO:0005576">
    <property type="term" value="C:extracellular region"/>
    <property type="evidence" value="ECO:0007669"/>
    <property type="project" value="UniProtKB-SubCell"/>
</dbReference>
<evidence type="ECO:0000256" key="5">
    <source>
        <dbReference type="ARBA" id="ARBA00022900"/>
    </source>
</evidence>
<dbReference type="InterPro" id="IPR029856">
    <property type="entry name" value="AMBP"/>
</dbReference>
<dbReference type="SUPFAM" id="SSF50814">
    <property type="entry name" value="Lipocalins"/>
    <property type="match status" value="1"/>
</dbReference>
<dbReference type="InterPro" id="IPR022272">
    <property type="entry name" value="Lipocalin_CS"/>
</dbReference>
<keyword evidence="2" id="KW-0964">Secreted</keyword>
<evidence type="ECO:0000256" key="4">
    <source>
        <dbReference type="ARBA" id="ARBA00022729"/>
    </source>
</evidence>
<feature type="chain" id="PRO_5017292353" description="Lipocalin/cytosolic fatty-acid binding domain-containing protein" evidence="8">
    <location>
        <begin position="28"/>
        <end position="230"/>
    </location>
</feature>
<evidence type="ECO:0000256" key="3">
    <source>
        <dbReference type="ARBA" id="ARBA00022690"/>
    </source>
</evidence>
<dbReference type="PANTHER" id="PTHR46676">
    <property type="entry name" value="PROTEIN AMBP"/>
    <property type="match status" value="1"/>
</dbReference>
<feature type="domain" description="Lipocalin/cytosolic fatty-acid binding" evidence="9">
    <location>
        <begin position="43"/>
        <end position="185"/>
    </location>
</feature>
<keyword evidence="6" id="KW-1015">Disulfide bond</keyword>
<name>A0A3B4G1W5_9CICH</name>
<evidence type="ECO:0000256" key="1">
    <source>
        <dbReference type="ARBA" id="ARBA00004613"/>
    </source>
</evidence>
<keyword evidence="4 8" id="KW-0732">Signal</keyword>
<dbReference type="Ensembl" id="ENSPNYT00000017298.1">
    <property type="protein sequence ID" value="ENSPNYP00000016877.1"/>
    <property type="gene ID" value="ENSPNYG00000012799.1"/>
</dbReference>
<evidence type="ECO:0000256" key="2">
    <source>
        <dbReference type="ARBA" id="ARBA00022525"/>
    </source>
</evidence>
<evidence type="ECO:0000256" key="8">
    <source>
        <dbReference type="SAM" id="SignalP"/>
    </source>
</evidence>
<comment type="similarity">
    <text evidence="7">Belongs to the calycin superfamily. Lipocalin family.</text>
</comment>
<feature type="signal peptide" evidence="8">
    <location>
        <begin position="1"/>
        <end position="27"/>
    </location>
</feature>
<dbReference type="PRINTS" id="PR00179">
    <property type="entry name" value="LIPOCALIN"/>
</dbReference>
<dbReference type="STRING" id="303518.ENSPNYP00000016877"/>